<evidence type="ECO:0000313" key="1">
    <source>
        <dbReference type="EMBL" id="EST47175.1"/>
    </source>
</evidence>
<dbReference type="EMBL" id="KI546046">
    <property type="protein sequence ID" value="EST47175.1"/>
    <property type="molecule type" value="Genomic_DNA"/>
</dbReference>
<dbReference type="VEuPathDB" id="GiardiaDB:SS50377_23306"/>
<organism evidence="1">
    <name type="scientific">Spironucleus salmonicida</name>
    <dbReference type="NCBI Taxonomy" id="348837"/>
    <lineage>
        <taxon>Eukaryota</taxon>
        <taxon>Metamonada</taxon>
        <taxon>Diplomonadida</taxon>
        <taxon>Hexamitidae</taxon>
        <taxon>Hexamitinae</taxon>
        <taxon>Spironucleus</taxon>
    </lineage>
</organism>
<accession>V6LRJ1</accession>
<reference evidence="1" key="1">
    <citation type="journal article" date="2014" name="PLoS Genet.">
        <title>The Genome of Spironucleus salmonicida Highlights a Fish Pathogen Adapted to Fluctuating Environments.</title>
        <authorList>
            <person name="Xu F."/>
            <person name="Jerlstrom-Hultqvist J."/>
            <person name="Einarsson E."/>
            <person name="Astvaldsson A."/>
            <person name="Svard S.G."/>
            <person name="Andersson J.O."/>
        </authorList>
    </citation>
    <scope>NUCLEOTIDE SEQUENCE</scope>
</reference>
<proteinExistence type="predicted"/>
<dbReference type="AlphaFoldDB" id="V6LRJ1"/>
<protein>
    <submittedName>
        <fullName evidence="1">Uncharacterized protein</fullName>
    </submittedName>
</protein>
<gene>
    <name evidence="1" type="ORF">SS50377_12686</name>
</gene>
<name>V6LRJ1_9EUKA</name>
<sequence length="433" mass="50295">MTKGRPQISFQLQNKNIIQPGFNQSLAVVQIKQQNQLVQQKPQIKQNINQKPHIIGRSQSISQKQGNSYVETQKLKQQLQDQKLQYLQQQKMYDIQLVPNAIAQKKKRPVSSTVFARASSVGSSSQANKQKLLANNIQQSYPTNFDLFKQQQLDNSAKKLSENIYKAPHDDVFDNSHYFKRFRSSSAQTRKPQNSPIKQKPVDLKRKSVTIGISFIEQQQQKAQIDNLAEVQLGLNDLDLESDNDILSALEKLETQTKNFNIKSITLQQYNQPLKSNLIINQLKTVPRSSIINESRIKQQPQTTIRNQKQRVQSKNRDAVQYQQIIKDSCTKFTAIQSSNDVFIEFEKQVNSQSQQRAKQKFDQQEKAKYYKKVAGTDPLYMIEPDREFEPTINRQLKDYYVKKYDKIEQTEKKVDKALKDYLVKRQKGLLIK</sequence>